<feature type="signal peptide" evidence="1">
    <location>
        <begin position="1"/>
        <end position="25"/>
    </location>
</feature>
<dbReference type="STRING" id="1754192.A0A1Y1X3U6"/>
<keyword evidence="1" id="KW-0732">Signal</keyword>
<feature type="chain" id="PRO_5012010991" evidence="1">
    <location>
        <begin position="26"/>
        <end position="1385"/>
    </location>
</feature>
<name>A0A1Y1X3U6_9FUNG</name>
<proteinExistence type="predicted"/>
<comment type="caution">
    <text evidence="2">The sequence shown here is derived from an EMBL/GenBank/DDBJ whole genome shotgun (WGS) entry which is preliminary data.</text>
</comment>
<keyword evidence="3" id="KW-1185">Reference proteome</keyword>
<evidence type="ECO:0000313" key="2">
    <source>
        <dbReference type="EMBL" id="ORX80480.1"/>
    </source>
</evidence>
<dbReference type="OrthoDB" id="2135918at2759"/>
<sequence>MKSKSTILKLSTLIGCLILSNKVSAIPNCKYDATTNELSNPPCIDKDYEINLDSDDKINGSGNYFFYNDKYITTENKASQGYVCEEKDSRVKCTLISKAGLYFIDNDGYSDSYFNVYINDNGLAYQYIKYEDSTLPSQVFVNEGATSLTNAIITCKDGECKIKTDKINSGDVYLNSKKTLIKCSDTKGCVQSAQSDEGIFLNADDDGSYPLIKCAKKNDEVECNAISGDTGVYYMNGVSSKNIIHCSSSDSCKIYVPSVNSFFNNGNYGDDEEQLISCHSNSCSLQYAENYGHYLSMGDGEETYSVISCTDNNGEVKCSNPSSDDSKGYFRNSDENTNTTYPLIQCISNGCNSLKIGQDIYPGYYVDKSTDEDEILICTDTACTKDEDGVYQDKVNGNYRYTNSELQLCIDLPTEKKSSDDEDESDEDKYSVIVSSADNSDALYYFVNTPSSKGFPGVTSNNNILYKVTKYYISRVITDGVIYVSDTDHRLSSGSSSGTSNTIYNCNKSKKTCTSGKTCVSETYFLDTLNNAGYYCNKSGDISQIETAGFYINNSNENSKKTLISCDDNKVCVSVASTNYYVNAGSDSTSKPLIYCDNTSCRTASASTGYYLSGSDSGIIKCTSSTSCDIISLSTMKKTEHFYLNNGEDNGQKGLIKCKGKSCSTIGATSGYYITNDNAVLINCENSMKCTTVNASAGYYNAAVTVDAGKKIIECSALTSVNCELKDANPGYYVAKASNVLVNCNTTPCKAITVNSGIYRSATTQIISSKRDSTSEEEDSLVSNSERATSVVYNIISCSTTGCNELTTSELLSIPICTFNNNKCFINNKVSISTTSVTAISAGSYCTNSDRSILYFATDTIVIDPEIIDGTTSIYTYTTTTTNCIEALDKYSSEYFTIGSSIYKINESSIVQLVSTGYYFINVETNTLVSGNSIESYNNENVKLFKCNDSSCSIIDKPETATYYADVNKRIIMFNPNSDSYSFAYENDITCIYANNKCTPKSDIKNMEFCITYKGELALVVNDIKSRETGECFKADTITSKIYGLSQYMYSMNAFSAERIVDNAYYVVSMSTNNTATIRDYDGRNNSIKIYGCVESKCDIYEPEEDVYYYDSISRYMFKYENDKWVSPQAGGYALVSTNPNDVYVNRFSLYQNKTTIDGKVRTGYYYTVDKEMYECDQDKYVCEKISDSGYYFTVSGEIYQCVYDSEGIEATECIKRNCVVGQYYYLNSKYYYCGTGFMLNLVSDKTCEYDDKVIVNFPVAFSESYPDKIKSAVENISLVNNSTAVVTSLNTKYIQSVSGVFTNCTYTVEEKDSEFDLVCVNNYVAVNEETDDIEICSLTHMGFVECIEDENNPEKCNPSGAISMYKKSLLTFMVSIIVSLILFI</sequence>
<reference evidence="2 3" key="1">
    <citation type="submission" date="2016-08" db="EMBL/GenBank/DDBJ databases">
        <title>A Parts List for Fungal Cellulosomes Revealed by Comparative Genomics.</title>
        <authorList>
            <consortium name="DOE Joint Genome Institute"/>
            <person name="Haitjema C.H."/>
            <person name="Gilmore S.P."/>
            <person name="Henske J.K."/>
            <person name="Solomon K.V."/>
            <person name="De Groot R."/>
            <person name="Kuo A."/>
            <person name="Mondo S.J."/>
            <person name="Salamov A.A."/>
            <person name="Labutti K."/>
            <person name="Zhao Z."/>
            <person name="Chiniquy J."/>
            <person name="Barry K."/>
            <person name="Brewer H.M."/>
            <person name="Purvine S.O."/>
            <person name="Wright A.T."/>
            <person name="Boxma B."/>
            <person name="Van Alen T."/>
            <person name="Hackstein J.H."/>
            <person name="Baker S.E."/>
            <person name="Grigoriev I.V."/>
            <person name="O'Malley M.A."/>
        </authorList>
    </citation>
    <scope>NUCLEOTIDE SEQUENCE [LARGE SCALE GENOMIC DNA]</scope>
    <source>
        <strain evidence="2 3">S4</strain>
    </source>
</reference>
<dbReference type="EMBL" id="MCFG01000144">
    <property type="protein sequence ID" value="ORX80480.1"/>
    <property type="molecule type" value="Genomic_DNA"/>
</dbReference>
<protein>
    <submittedName>
        <fullName evidence="2">Scaffoldin</fullName>
    </submittedName>
</protein>
<dbReference type="Proteomes" id="UP000193944">
    <property type="component" value="Unassembled WGS sequence"/>
</dbReference>
<accession>A0A1Y1X3U6</accession>
<reference evidence="2 3" key="2">
    <citation type="submission" date="2016-08" db="EMBL/GenBank/DDBJ databases">
        <title>Pervasive Adenine N6-methylation of Active Genes in Fungi.</title>
        <authorList>
            <consortium name="DOE Joint Genome Institute"/>
            <person name="Mondo S.J."/>
            <person name="Dannebaum R.O."/>
            <person name="Kuo R.C."/>
            <person name="Labutti K."/>
            <person name="Haridas S."/>
            <person name="Kuo A."/>
            <person name="Salamov A."/>
            <person name="Ahrendt S.R."/>
            <person name="Lipzen A."/>
            <person name="Sullivan W."/>
            <person name="Andreopoulos W.B."/>
            <person name="Clum A."/>
            <person name="Lindquist E."/>
            <person name="Daum C."/>
            <person name="Ramamoorthy G.K."/>
            <person name="Gryganskyi A."/>
            <person name="Culley D."/>
            <person name="Magnuson J.K."/>
            <person name="James T.Y."/>
            <person name="O'Malley M.A."/>
            <person name="Stajich J.E."/>
            <person name="Spatafora J.W."/>
            <person name="Visel A."/>
            <person name="Grigoriev I.V."/>
        </authorList>
    </citation>
    <scope>NUCLEOTIDE SEQUENCE [LARGE SCALE GENOMIC DNA]</scope>
    <source>
        <strain evidence="2 3">S4</strain>
    </source>
</reference>
<gene>
    <name evidence="2" type="ORF">BCR32DRAFT_280494</name>
</gene>
<evidence type="ECO:0000256" key="1">
    <source>
        <dbReference type="SAM" id="SignalP"/>
    </source>
</evidence>
<evidence type="ECO:0000313" key="3">
    <source>
        <dbReference type="Proteomes" id="UP000193944"/>
    </source>
</evidence>
<organism evidence="2 3">
    <name type="scientific">Anaeromyces robustus</name>
    <dbReference type="NCBI Taxonomy" id="1754192"/>
    <lineage>
        <taxon>Eukaryota</taxon>
        <taxon>Fungi</taxon>
        <taxon>Fungi incertae sedis</taxon>
        <taxon>Chytridiomycota</taxon>
        <taxon>Chytridiomycota incertae sedis</taxon>
        <taxon>Neocallimastigomycetes</taxon>
        <taxon>Neocallimastigales</taxon>
        <taxon>Neocallimastigaceae</taxon>
        <taxon>Anaeromyces</taxon>
    </lineage>
</organism>